<evidence type="ECO:0000313" key="11">
    <source>
        <dbReference type="Proteomes" id="UP000319801"/>
    </source>
</evidence>
<gene>
    <name evidence="10" type="ORF">Baya_12593</name>
</gene>
<evidence type="ECO:0000256" key="9">
    <source>
        <dbReference type="SAM" id="Phobius"/>
    </source>
</evidence>
<dbReference type="FunFam" id="3.40.50.720:FF:000202">
    <property type="entry name" value="Short-chain dehydrogenase/reductase family 16C member 6"/>
    <property type="match status" value="1"/>
</dbReference>
<dbReference type="Pfam" id="PF04515">
    <property type="entry name" value="Choline_transpo"/>
    <property type="match status" value="1"/>
</dbReference>
<comment type="similarity">
    <text evidence="2">Belongs to the short-chain dehydrogenases/reductases (SDR) family.</text>
</comment>
<dbReference type="EMBL" id="VCAZ01000110">
    <property type="protein sequence ID" value="TST47750.1"/>
    <property type="molecule type" value="Genomic_DNA"/>
</dbReference>
<dbReference type="GO" id="GO:0005811">
    <property type="term" value="C:lipid droplet"/>
    <property type="evidence" value="ECO:0007669"/>
    <property type="project" value="TreeGrafter"/>
</dbReference>
<feature type="transmembrane region" description="Helical" evidence="9">
    <location>
        <begin position="733"/>
        <end position="757"/>
    </location>
</feature>
<dbReference type="GO" id="GO:0016616">
    <property type="term" value="F:oxidoreductase activity, acting on the CH-OH group of donors, NAD or NADP as acceptor"/>
    <property type="evidence" value="ECO:0007669"/>
    <property type="project" value="TreeGrafter"/>
</dbReference>
<keyword evidence="4 9" id="KW-0812">Transmembrane</keyword>
<dbReference type="GO" id="GO:0022857">
    <property type="term" value="F:transmembrane transporter activity"/>
    <property type="evidence" value="ECO:0007669"/>
    <property type="project" value="InterPro"/>
</dbReference>
<comment type="caution">
    <text evidence="10">The sequence shown here is derived from an EMBL/GenBank/DDBJ whole genome shotgun (WGS) entry which is preliminary data.</text>
</comment>
<evidence type="ECO:0000256" key="2">
    <source>
        <dbReference type="ARBA" id="ARBA00006484"/>
    </source>
</evidence>
<dbReference type="SUPFAM" id="SSF51735">
    <property type="entry name" value="NAD(P)-binding Rossmann-fold domains"/>
    <property type="match status" value="1"/>
</dbReference>
<dbReference type="InterPro" id="IPR002347">
    <property type="entry name" value="SDR_fam"/>
</dbReference>
<feature type="transmembrane region" description="Helical" evidence="9">
    <location>
        <begin position="333"/>
        <end position="354"/>
    </location>
</feature>
<evidence type="ECO:0000256" key="3">
    <source>
        <dbReference type="ARBA" id="ARBA00007168"/>
    </source>
</evidence>
<dbReference type="Pfam" id="PF00106">
    <property type="entry name" value="adh_short"/>
    <property type="match status" value="1"/>
</dbReference>
<evidence type="ECO:0000256" key="1">
    <source>
        <dbReference type="ARBA" id="ARBA00004141"/>
    </source>
</evidence>
<proteinExistence type="inferred from homology"/>
<dbReference type="PRINTS" id="PR00081">
    <property type="entry name" value="GDHRDH"/>
</dbReference>
<feature type="transmembrane region" description="Helical" evidence="9">
    <location>
        <begin position="685"/>
        <end position="713"/>
    </location>
</feature>
<dbReference type="OrthoDB" id="10253736at2759"/>
<dbReference type="PANTHER" id="PTHR24322">
    <property type="entry name" value="PKSB"/>
    <property type="match status" value="1"/>
</dbReference>
<keyword evidence="7" id="KW-0520">NAD</keyword>
<evidence type="ECO:0000256" key="4">
    <source>
        <dbReference type="ARBA" id="ARBA00022692"/>
    </source>
</evidence>
<evidence type="ECO:0000256" key="8">
    <source>
        <dbReference type="ARBA" id="ARBA00023136"/>
    </source>
</evidence>
<evidence type="ECO:0000256" key="5">
    <source>
        <dbReference type="ARBA" id="ARBA00022989"/>
    </source>
</evidence>
<dbReference type="CDD" id="cd05339">
    <property type="entry name" value="17beta-HSDXI-like_SDR_c"/>
    <property type="match status" value="1"/>
</dbReference>
<sequence length="869" mass="97500">MNFLLETLRVLVLSIYHILEAFIKFLLPVGQKSVSGETVLITGAASGIGRIMAIEFANMDVTLVLWDINLDGVKETARMVKKKGARSVHCYQADCSNRDEVYRVAEQVKQEVGDVTILINNAGIVTGKKFMDSPDSLVEKTLQVNAMAHFWMYKAFLPAMTEKNHGHLVCIASSAGLIGVNGLADYCASKFAAVGFAESVALELIATGKNGIKTTIVCPYFINTGMFDGCSTKWPRLLPILEPEYVSKKIMNAILTDQTFLLMPKSMYLLMFLKRQSRHWDQVAVRMQLVKLRRREDAGSHGGSTRHSGAPSITGARAQFFSVLQDLKLRNCTDLLCCVLFVAVLFGYVALGIVDNKCYIRQSDSSGVQSTSAERKFCKGETVVKNEIVSASHISPCAAMLPPAASFTPLHTLLVKRHDLEKALGFRIDRRFNDVTFDDVFISYSNKSILFYFNILKCAHPAVLINLQCSTTQMCVSACPDRFATYMDVWLQHTSNRRGWEYYRQFCRPGFNNAKKPVAHVLRDEDCPSVIMPSKLGITALLEAKQFAMKIVEDFTNSWPWILIGVSGFNGSHDSFNADLLEEESMHRYRFAQRGQQSLHLLKTGQFLSVCTLTVSRFLASSGEAVYKVMSVQPNCKQANLTCIPETFNRTNITKQCPGAQCLFAFYGGESVFHRYIFLLQLFNLLIFLWLVNFTIALGQCTLAGAFASYYWAKRKPEDIPSFPVLSSFFRAIWYHTGSLAFGSLILALVQFIRIVLEYMDHKLKGVIAFFFFTHKIPIIQEKIPVLNNYWLPLLTVVLGSYLIAHGFFSVYATCVDTLFLCFCEDLERNDGTSMKPFLMSPELRGILGIVDQSPRKTRAEPNQSGITD</sequence>
<dbReference type="PRINTS" id="PR00080">
    <property type="entry name" value="SDRFAMILY"/>
</dbReference>
<evidence type="ECO:0000313" key="10">
    <source>
        <dbReference type="EMBL" id="TST47750.1"/>
    </source>
</evidence>
<dbReference type="Gene3D" id="3.40.50.720">
    <property type="entry name" value="NAD(P)-binding Rossmann-like Domain"/>
    <property type="match status" value="1"/>
</dbReference>
<comment type="subcellular location">
    <subcellularLocation>
        <location evidence="1">Membrane</location>
        <topology evidence="1">Multi-pass membrane protein</topology>
    </subcellularLocation>
</comment>
<keyword evidence="5 9" id="KW-1133">Transmembrane helix</keyword>
<organism evidence="10 11">
    <name type="scientific">Bagarius yarrelli</name>
    <name type="common">Goonch</name>
    <name type="synonym">Bagrus yarrelli</name>
    <dbReference type="NCBI Taxonomy" id="175774"/>
    <lineage>
        <taxon>Eukaryota</taxon>
        <taxon>Metazoa</taxon>
        <taxon>Chordata</taxon>
        <taxon>Craniata</taxon>
        <taxon>Vertebrata</taxon>
        <taxon>Euteleostomi</taxon>
        <taxon>Actinopterygii</taxon>
        <taxon>Neopterygii</taxon>
        <taxon>Teleostei</taxon>
        <taxon>Ostariophysi</taxon>
        <taxon>Siluriformes</taxon>
        <taxon>Sisoridae</taxon>
        <taxon>Sisorinae</taxon>
        <taxon>Bagarius</taxon>
    </lineage>
</organism>
<protein>
    <submittedName>
        <fullName evidence="10">Epidermal retinol dehydrogenase 2</fullName>
    </submittedName>
</protein>
<reference evidence="10 11" key="1">
    <citation type="journal article" date="2019" name="Genome Biol. Evol.">
        <title>Whole-Genome Sequencing of the Giant Devil Catfish, Bagarius yarrelli.</title>
        <authorList>
            <person name="Jiang W."/>
            <person name="Lv Y."/>
            <person name="Cheng L."/>
            <person name="Yang K."/>
            <person name="Chao B."/>
            <person name="Wang X."/>
            <person name="Li Y."/>
            <person name="Pan X."/>
            <person name="You X."/>
            <person name="Zhang Y."/>
            <person name="Yang J."/>
            <person name="Li J."/>
            <person name="Zhang X."/>
            <person name="Liu S."/>
            <person name="Sun C."/>
            <person name="Yang J."/>
            <person name="Shi Q."/>
        </authorList>
    </citation>
    <scope>NUCLEOTIDE SEQUENCE [LARGE SCALE GENOMIC DNA]</scope>
    <source>
        <strain evidence="10">JWS20170419001</strain>
        <tissue evidence="10">Muscle</tissue>
    </source>
</reference>
<name>A0A556V3N4_BAGYA</name>
<dbReference type="AlphaFoldDB" id="A0A556V3N4"/>
<dbReference type="GO" id="GO:0016020">
    <property type="term" value="C:membrane"/>
    <property type="evidence" value="ECO:0007669"/>
    <property type="project" value="UniProtKB-SubCell"/>
</dbReference>
<dbReference type="Proteomes" id="UP000319801">
    <property type="component" value="Unassembled WGS sequence"/>
</dbReference>
<dbReference type="InterPro" id="IPR007603">
    <property type="entry name" value="Choline_transptr-like"/>
</dbReference>
<dbReference type="InterPro" id="IPR020904">
    <property type="entry name" value="Sc_DH/Rdtase_CS"/>
</dbReference>
<keyword evidence="8 9" id="KW-0472">Membrane</keyword>
<keyword evidence="6" id="KW-0560">Oxidoreductase</keyword>
<dbReference type="PROSITE" id="PS00061">
    <property type="entry name" value="ADH_SHORT"/>
    <property type="match status" value="1"/>
</dbReference>
<feature type="transmembrane region" description="Helical" evidence="9">
    <location>
        <begin position="790"/>
        <end position="813"/>
    </location>
</feature>
<keyword evidence="11" id="KW-1185">Reference proteome</keyword>
<dbReference type="PANTHER" id="PTHR24322:SF747">
    <property type="entry name" value="EPIDERMAL RETINAL DEHYDROGENASE 2-RELATED"/>
    <property type="match status" value="1"/>
</dbReference>
<accession>A0A556V3N4</accession>
<comment type="similarity">
    <text evidence="3">Belongs to the CTL (choline transporter-like) family.</text>
</comment>
<evidence type="ECO:0000256" key="7">
    <source>
        <dbReference type="ARBA" id="ARBA00023027"/>
    </source>
</evidence>
<evidence type="ECO:0000256" key="6">
    <source>
        <dbReference type="ARBA" id="ARBA00023002"/>
    </source>
</evidence>
<dbReference type="InterPro" id="IPR036291">
    <property type="entry name" value="NAD(P)-bd_dom_sf"/>
</dbReference>